<proteinExistence type="predicted"/>
<dbReference type="EMBL" id="CAJDYZ010011057">
    <property type="protein sequence ID" value="CAD1478815.1"/>
    <property type="molecule type" value="Genomic_DNA"/>
</dbReference>
<reference evidence="1" key="1">
    <citation type="submission" date="2020-07" db="EMBL/GenBank/DDBJ databases">
        <authorList>
            <person name="Nazaruddin N."/>
        </authorList>
    </citation>
    <scope>NUCLEOTIDE SEQUENCE</scope>
</reference>
<accession>A0A6V7HEY7</accession>
<dbReference type="AlphaFoldDB" id="A0A6V7HEY7"/>
<keyword evidence="2" id="KW-1185">Reference proteome</keyword>
<comment type="caution">
    <text evidence="1">The sequence shown here is derived from an EMBL/GenBank/DDBJ whole genome shotgun (WGS) entry which is preliminary data.</text>
</comment>
<evidence type="ECO:0000313" key="2">
    <source>
        <dbReference type="Proteomes" id="UP000752696"/>
    </source>
</evidence>
<dbReference type="OrthoDB" id="10419230at2759"/>
<dbReference type="Proteomes" id="UP000752696">
    <property type="component" value="Unassembled WGS sequence"/>
</dbReference>
<protein>
    <submittedName>
        <fullName evidence="1">Uncharacterized protein</fullName>
    </submittedName>
</protein>
<sequence length="205" mass="22550">MKESKDHPRSANVLIPLSLSSSSSLLGPVSKLFGYDPRVNDGGRPRGYARRLCTGHETGPRNDFTGITPAKSGRYGAAKCDVAIRHSRGPHVRACLPNRLPDCLTACLPAWLAGWLAWLLRCFVASIFFSSSLFTVYHLLCNLLLCPHKTDDPDDPDPGRQAGAFLATNSWKRARATPPTWTGACSFWPRAREAGWLRVSRAHPL</sequence>
<name>A0A6V7HEY7_9HYME</name>
<organism evidence="1 2">
    <name type="scientific">Heterotrigona itama</name>
    <dbReference type="NCBI Taxonomy" id="395501"/>
    <lineage>
        <taxon>Eukaryota</taxon>
        <taxon>Metazoa</taxon>
        <taxon>Ecdysozoa</taxon>
        <taxon>Arthropoda</taxon>
        <taxon>Hexapoda</taxon>
        <taxon>Insecta</taxon>
        <taxon>Pterygota</taxon>
        <taxon>Neoptera</taxon>
        <taxon>Endopterygota</taxon>
        <taxon>Hymenoptera</taxon>
        <taxon>Apocrita</taxon>
        <taxon>Aculeata</taxon>
        <taxon>Apoidea</taxon>
        <taxon>Anthophila</taxon>
        <taxon>Apidae</taxon>
        <taxon>Heterotrigona</taxon>
    </lineage>
</organism>
<gene>
    <name evidence="1" type="ORF">MHI_LOCUS826528</name>
</gene>
<evidence type="ECO:0000313" key="1">
    <source>
        <dbReference type="EMBL" id="CAD1478815.1"/>
    </source>
</evidence>
<feature type="non-terminal residue" evidence="1">
    <location>
        <position position="205"/>
    </location>
</feature>